<accession>A0A1N6SXX9</accession>
<dbReference type="Pfam" id="PF01370">
    <property type="entry name" value="Epimerase"/>
    <property type="match status" value="1"/>
</dbReference>
<dbReference type="InterPro" id="IPR036291">
    <property type="entry name" value="NAD(P)-bd_dom_sf"/>
</dbReference>
<dbReference type="PANTHER" id="PTHR48079">
    <property type="entry name" value="PROTEIN YEEZ"/>
    <property type="match status" value="1"/>
</dbReference>
<dbReference type="CDD" id="cd05266">
    <property type="entry name" value="SDR_a4"/>
    <property type="match status" value="1"/>
</dbReference>
<dbReference type="SUPFAM" id="SSF51735">
    <property type="entry name" value="NAD(P)-binding Rossmann-fold domains"/>
    <property type="match status" value="1"/>
</dbReference>
<feature type="domain" description="NAD-dependent epimerase/dehydratase" evidence="1">
    <location>
        <begin position="6"/>
        <end position="171"/>
    </location>
</feature>
<evidence type="ECO:0000259" key="1">
    <source>
        <dbReference type="Pfam" id="PF01370"/>
    </source>
</evidence>
<dbReference type="GO" id="GO:0005737">
    <property type="term" value="C:cytoplasm"/>
    <property type="evidence" value="ECO:0007669"/>
    <property type="project" value="TreeGrafter"/>
</dbReference>
<sequence>MQEQRVLIAGCGDIGTRLGLKLAAEGAQVFGLRRTINQLPDGIHGIAADMADPASLANLPECDYLFFTAAAKSREPGVYRQTYVDGLRNLLAALPSPPRHLFVTGSTGIYHQHEHDWVDEQSATDPTTDSGRCLLESEQLALHSGIPATIVRFSGIYGPGRDHLQRRVLEGIAAPAEPLHYSNRIHRDDCVGVLRHLLRLHQDGHALKPVYLASDDAPTPIHEVMEWIAEQLGVTITRREQVRRGGSKRCSNRRLRASGYRFQYPDYQSGYRALLQR</sequence>
<protein>
    <submittedName>
        <fullName evidence="2">Nucleoside-diphosphate-sugar epimerase</fullName>
    </submittedName>
</protein>
<dbReference type="STRING" id="49186.SAMN05421647_10525"/>
<dbReference type="InterPro" id="IPR001509">
    <property type="entry name" value="Epimerase_deHydtase"/>
</dbReference>
<name>A0A1N6SXX9_9GAMM</name>
<dbReference type="RefSeq" id="WP_076462940.1">
    <property type="nucleotide sequence ID" value="NZ_FTMN01000005.1"/>
</dbReference>
<dbReference type="GO" id="GO:0004029">
    <property type="term" value="F:aldehyde dehydrogenase (NAD+) activity"/>
    <property type="evidence" value="ECO:0007669"/>
    <property type="project" value="TreeGrafter"/>
</dbReference>
<reference evidence="2 3" key="1">
    <citation type="submission" date="2017-01" db="EMBL/GenBank/DDBJ databases">
        <authorList>
            <person name="Mah S.A."/>
            <person name="Swanson W.J."/>
            <person name="Moy G.W."/>
            <person name="Vacquier V.D."/>
        </authorList>
    </citation>
    <scope>NUCLEOTIDE SEQUENCE [LARGE SCALE GENOMIC DNA]</scope>
    <source>
        <strain evidence="2 3">DSM 7027</strain>
    </source>
</reference>
<dbReference type="Gene3D" id="3.40.50.720">
    <property type="entry name" value="NAD(P)-binding Rossmann-like Domain"/>
    <property type="match status" value="1"/>
</dbReference>
<organism evidence="2 3">
    <name type="scientific">Marinobacterium stanieri</name>
    <dbReference type="NCBI Taxonomy" id="49186"/>
    <lineage>
        <taxon>Bacteria</taxon>
        <taxon>Pseudomonadati</taxon>
        <taxon>Pseudomonadota</taxon>
        <taxon>Gammaproteobacteria</taxon>
        <taxon>Oceanospirillales</taxon>
        <taxon>Oceanospirillaceae</taxon>
        <taxon>Marinobacterium</taxon>
    </lineage>
</organism>
<keyword evidence="3" id="KW-1185">Reference proteome</keyword>
<dbReference type="AlphaFoldDB" id="A0A1N6SXX9"/>
<dbReference type="PANTHER" id="PTHR48079:SF6">
    <property type="entry name" value="NAD(P)-BINDING DOMAIN-CONTAINING PROTEIN-RELATED"/>
    <property type="match status" value="1"/>
</dbReference>
<gene>
    <name evidence="2" type="ORF">SAMN05421647_10525</name>
</gene>
<dbReference type="InterPro" id="IPR051783">
    <property type="entry name" value="NAD(P)-dependent_oxidoreduct"/>
</dbReference>
<dbReference type="EMBL" id="FTMN01000005">
    <property type="protein sequence ID" value="SIQ45912.1"/>
    <property type="molecule type" value="Genomic_DNA"/>
</dbReference>
<proteinExistence type="predicted"/>
<evidence type="ECO:0000313" key="2">
    <source>
        <dbReference type="EMBL" id="SIQ45912.1"/>
    </source>
</evidence>
<dbReference type="eggNOG" id="COG0451">
    <property type="taxonomic scope" value="Bacteria"/>
</dbReference>
<evidence type="ECO:0000313" key="3">
    <source>
        <dbReference type="Proteomes" id="UP000186895"/>
    </source>
</evidence>
<dbReference type="Proteomes" id="UP000186895">
    <property type="component" value="Unassembled WGS sequence"/>
</dbReference>